<name>A0AAE7CDL8_9MICO</name>
<reference evidence="7 8" key="1">
    <citation type="journal article" date="2020" name="Mol. Plant Pathol.">
        <title>Plasmid composition and the chpG gene determine the virulence level of Clavibacter capsici natural isolates in pepper.</title>
        <authorList>
            <person name="Hwang I.S."/>
            <person name="Lee H.M."/>
            <person name="Oh E.J."/>
            <person name="Lee S."/>
            <person name="Heu S."/>
            <person name="Oh C.S."/>
        </authorList>
    </citation>
    <scope>NUCLEOTIDE SEQUENCE [LARGE SCALE GENOMIC DNA]</scope>
    <source>
        <strain evidence="7 8">1101</strain>
    </source>
</reference>
<feature type="transmembrane region" description="Helical" evidence="6">
    <location>
        <begin position="327"/>
        <end position="349"/>
    </location>
</feature>
<dbReference type="Proteomes" id="UP000503164">
    <property type="component" value="Plasmid pCM2_1101"/>
</dbReference>
<keyword evidence="3 6" id="KW-0812">Transmembrane</keyword>
<feature type="transmembrane region" description="Helical" evidence="6">
    <location>
        <begin position="361"/>
        <end position="380"/>
    </location>
</feature>
<evidence type="ECO:0000313" key="8">
    <source>
        <dbReference type="Proteomes" id="UP000503164"/>
    </source>
</evidence>
<keyword evidence="8" id="KW-1185">Reference proteome</keyword>
<feature type="transmembrane region" description="Helical" evidence="6">
    <location>
        <begin position="158"/>
        <end position="178"/>
    </location>
</feature>
<evidence type="ECO:0000256" key="4">
    <source>
        <dbReference type="ARBA" id="ARBA00022989"/>
    </source>
</evidence>
<protein>
    <submittedName>
        <fullName evidence="7">MFS transporter</fullName>
    </submittedName>
</protein>
<dbReference type="SUPFAM" id="SSF103473">
    <property type="entry name" value="MFS general substrate transporter"/>
    <property type="match status" value="1"/>
</dbReference>
<feature type="transmembrane region" description="Helical" evidence="6">
    <location>
        <begin position="92"/>
        <end position="110"/>
    </location>
</feature>
<dbReference type="PANTHER" id="PTHR23513:SF11">
    <property type="entry name" value="STAPHYLOFERRIN A TRANSPORTER"/>
    <property type="match status" value="1"/>
</dbReference>
<geneLocation type="plasmid" evidence="7 8">
    <name>pCM2_1101</name>
</geneLocation>
<dbReference type="AlphaFoldDB" id="A0AAE7CDL8"/>
<keyword evidence="2" id="KW-1003">Cell membrane</keyword>
<sequence length="406" mass="42891">MALASSRVVAAISQTAVPIILTLGPREGGLNADALAQALSALVIAQLAMLPVGGVALDRLNRRAYIILVQCATAVAYALFGVSFTLQPPNDTMYVMVAVIMGGLAGLNGPSTQSIIPQLVKHEHLQASLSSLRAVLTPVAVLAPMISAFWISQWPYQTLLVALAILNIFSTVFLTQLPQLKHLSERRSHQRQALKSHPLLSPWFATTQLSSILLIALSAGFYQLSGPRIVSADPVLGSNAWAFILGGFGLGNLVGVLRHRRKKLKAAGSTPFLFLSGRAAPIIALGLYASGGVFLTAPSAALAGFAVGAWAVHYYNEIQIRIPQGKLGSALAVDAFISLAAMPLGYQAAALLADNFDTETLQIAAGLGTLLISGFAWLALRCLERPLINTTRASLLRRTRVCDSAG</sequence>
<feature type="transmembrane region" description="Helical" evidence="6">
    <location>
        <begin position="64"/>
        <end position="86"/>
    </location>
</feature>
<dbReference type="InterPro" id="IPR036259">
    <property type="entry name" value="MFS_trans_sf"/>
</dbReference>
<dbReference type="InterPro" id="IPR011701">
    <property type="entry name" value="MFS"/>
</dbReference>
<evidence type="ECO:0000313" key="7">
    <source>
        <dbReference type="EMBL" id="QIS46436.1"/>
    </source>
</evidence>
<evidence type="ECO:0000256" key="2">
    <source>
        <dbReference type="ARBA" id="ARBA00022475"/>
    </source>
</evidence>
<evidence type="ECO:0000256" key="5">
    <source>
        <dbReference type="ARBA" id="ARBA00023136"/>
    </source>
</evidence>
<gene>
    <name evidence="7" type="ORF">GW570_14675</name>
</gene>
<dbReference type="GO" id="GO:0005886">
    <property type="term" value="C:plasma membrane"/>
    <property type="evidence" value="ECO:0007669"/>
    <property type="project" value="UniProtKB-SubCell"/>
</dbReference>
<dbReference type="GO" id="GO:0022857">
    <property type="term" value="F:transmembrane transporter activity"/>
    <property type="evidence" value="ECO:0007669"/>
    <property type="project" value="InterPro"/>
</dbReference>
<feature type="transmembrane region" description="Helical" evidence="6">
    <location>
        <begin position="295"/>
        <end position="315"/>
    </location>
</feature>
<feature type="transmembrane region" description="Helical" evidence="6">
    <location>
        <begin position="131"/>
        <end position="152"/>
    </location>
</feature>
<keyword evidence="4 6" id="KW-1133">Transmembrane helix</keyword>
<feature type="transmembrane region" description="Helical" evidence="6">
    <location>
        <begin position="269"/>
        <end position="289"/>
    </location>
</feature>
<feature type="transmembrane region" description="Helical" evidence="6">
    <location>
        <begin position="34"/>
        <end position="57"/>
    </location>
</feature>
<feature type="transmembrane region" description="Helical" evidence="6">
    <location>
        <begin position="199"/>
        <end position="220"/>
    </location>
</feature>
<keyword evidence="7" id="KW-0614">Plasmid</keyword>
<feature type="transmembrane region" description="Helical" evidence="6">
    <location>
        <begin position="240"/>
        <end position="257"/>
    </location>
</feature>
<keyword evidence="5 6" id="KW-0472">Membrane</keyword>
<organism evidence="7 8">
    <name type="scientific">Clavibacter capsici</name>
    <dbReference type="NCBI Taxonomy" id="1874630"/>
    <lineage>
        <taxon>Bacteria</taxon>
        <taxon>Bacillati</taxon>
        <taxon>Actinomycetota</taxon>
        <taxon>Actinomycetes</taxon>
        <taxon>Micrococcales</taxon>
        <taxon>Microbacteriaceae</taxon>
        <taxon>Clavibacter</taxon>
    </lineage>
</organism>
<accession>A0AAE7CDL8</accession>
<evidence type="ECO:0000256" key="3">
    <source>
        <dbReference type="ARBA" id="ARBA00022692"/>
    </source>
</evidence>
<evidence type="ECO:0000256" key="1">
    <source>
        <dbReference type="ARBA" id="ARBA00004651"/>
    </source>
</evidence>
<comment type="subcellular location">
    <subcellularLocation>
        <location evidence="1">Cell membrane</location>
        <topology evidence="1">Multi-pass membrane protein</topology>
    </subcellularLocation>
</comment>
<proteinExistence type="predicted"/>
<dbReference type="Pfam" id="PF07690">
    <property type="entry name" value="MFS_1"/>
    <property type="match status" value="1"/>
</dbReference>
<dbReference type="EMBL" id="CP048050">
    <property type="protein sequence ID" value="QIS46436.1"/>
    <property type="molecule type" value="Genomic_DNA"/>
</dbReference>
<evidence type="ECO:0000256" key="6">
    <source>
        <dbReference type="SAM" id="Phobius"/>
    </source>
</evidence>
<dbReference type="Gene3D" id="1.20.1250.20">
    <property type="entry name" value="MFS general substrate transporter like domains"/>
    <property type="match status" value="1"/>
</dbReference>
<dbReference type="PANTHER" id="PTHR23513">
    <property type="entry name" value="INTEGRAL MEMBRANE EFFLUX PROTEIN-RELATED"/>
    <property type="match status" value="1"/>
</dbReference>